<dbReference type="GO" id="GO:0006261">
    <property type="term" value="P:DNA-templated DNA replication"/>
    <property type="evidence" value="ECO:0007669"/>
    <property type="project" value="TreeGrafter"/>
</dbReference>
<evidence type="ECO:0000256" key="1">
    <source>
        <dbReference type="ARBA" id="ARBA00004123"/>
    </source>
</evidence>
<dbReference type="OMA" id="FFRTNIS"/>
<dbReference type="Pfam" id="PF09739">
    <property type="entry name" value="MCM_bind"/>
    <property type="match status" value="1"/>
</dbReference>
<evidence type="ECO:0000313" key="4">
    <source>
        <dbReference type="Proteomes" id="UP000001861"/>
    </source>
</evidence>
<dbReference type="eggNOG" id="KOG2545">
    <property type="taxonomic scope" value="Eukaryota"/>
</dbReference>
<dbReference type="InParanoid" id="A8NG61"/>
<organism evidence="3 4">
    <name type="scientific">Coprinopsis cinerea (strain Okayama-7 / 130 / ATCC MYA-4618 / FGSC 9003)</name>
    <name type="common">Inky cap fungus</name>
    <name type="synonym">Hormographiella aspergillata</name>
    <dbReference type="NCBI Taxonomy" id="240176"/>
    <lineage>
        <taxon>Eukaryota</taxon>
        <taxon>Fungi</taxon>
        <taxon>Dikarya</taxon>
        <taxon>Basidiomycota</taxon>
        <taxon>Agaricomycotina</taxon>
        <taxon>Agaricomycetes</taxon>
        <taxon>Agaricomycetidae</taxon>
        <taxon>Agaricales</taxon>
        <taxon>Agaricineae</taxon>
        <taxon>Psathyrellaceae</taxon>
        <taxon>Coprinopsis</taxon>
    </lineage>
</organism>
<evidence type="ECO:0000313" key="3">
    <source>
        <dbReference type="EMBL" id="EAU88420.2"/>
    </source>
</evidence>
<protein>
    <submittedName>
        <fullName evidence="3">Uncharacterized protein</fullName>
    </submittedName>
</protein>
<dbReference type="OrthoDB" id="329666at2759"/>
<dbReference type="GeneID" id="6009982"/>
<sequence>MSSAFKRHWDLPKESVADGASQVQRRAIKSVQSHKYPLPSTAHIGAQVKIYEPQLAESLRTTDLRPASLDSTEHVPVPTIHVLFARPIPSTLVPRSFPDQSLLPDLEVAREKLVSWIADEGLSGDRLAADHASNPTPKLVDVLSHLVPLCTVLPLSLDAINSTSFFPESKDEDLHSGRLQLPKGSLCMVSELPLNEGTVSERGLLNLKQVQDMINHQTLDYVFPFSRYSFETDINFIVLAAGKRSAFFTTHLQVPVQAAQSRASSEAQSSDSSSTIQLPAPELLNQFRKLVGGAKLANVGLDSSTAAFIQDDFVKERQSAQSNKNAGKGEGIVTSDDLIIRMMVAKALAASLHSGEVTPQIWERAKVLENERQARMG</sequence>
<dbReference type="EMBL" id="AACS02000002">
    <property type="protein sequence ID" value="EAU88420.2"/>
    <property type="molecule type" value="Genomic_DNA"/>
</dbReference>
<dbReference type="HOGENOM" id="CLU_029811_2_0_1"/>
<dbReference type="VEuPathDB" id="FungiDB:CC1G_05186"/>
<proteinExistence type="predicted"/>
<evidence type="ECO:0000256" key="2">
    <source>
        <dbReference type="ARBA" id="ARBA00023242"/>
    </source>
</evidence>
<reference evidence="3 4" key="1">
    <citation type="journal article" date="2010" name="Proc. Natl. Acad. Sci. U.S.A.">
        <title>Insights into evolution of multicellular fungi from the assembled chromosomes of the mushroom Coprinopsis cinerea (Coprinus cinereus).</title>
        <authorList>
            <person name="Stajich J.E."/>
            <person name="Wilke S.K."/>
            <person name="Ahren D."/>
            <person name="Au C.H."/>
            <person name="Birren B.W."/>
            <person name="Borodovsky M."/>
            <person name="Burns C."/>
            <person name="Canback B."/>
            <person name="Casselton L.A."/>
            <person name="Cheng C.K."/>
            <person name="Deng J."/>
            <person name="Dietrich F.S."/>
            <person name="Fargo D.C."/>
            <person name="Farman M.L."/>
            <person name="Gathman A.C."/>
            <person name="Goldberg J."/>
            <person name="Guigo R."/>
            <person name="Hoegger P.J."/>
            <person name="Hooker J.B."/>
            <person name="Huggins A."/>
            <person name="James T.Y."/>
            <person name="Kamada T."/>
            <person name="Kilaru S."/>
            <person name="Kodira C."/>
            <person name="Kues U."/>
            <person name="Kupfer D."/>
            <person name="Kwan H.S."/>
            <person name="Lomsadze A."/>
            <person name="Li W."/>
            <person name="Lilly W.W."/>
            <person name="Ma L.J."/>
            <person name="Mackey A.J."/>
            <person name="Manning G."/>
            <person name="Martin F."/>
            <person name="Muraguchi H."/>
            <person name="Natvig D.O."/>
            <person name="Palmerini H."/>
            <person name="Ramesh M.A."/>
            <person name="Rehmeyer C.J."/>
            <person name="Roe B.A."/>
            <person name="Shenoy N."/>
            <person name="Stanke M."/>
            <person name="Ter-Hovhannisyan V."/>
            <person name="Tunlid A."/>
            <person name="Velagapudi R."/>
            <person name="Vision T.J."/>
            <person name="Zeng Q."/>
            <person name="Zolan M.E."/>
            <person name="Pukkila P.J."/>
        </authorList>
    </citation>
    <scope>NUCLEOTIDE SEQUENCE [LARGE SCALE GENOMIC DNA]</scope>
    <source>
        <strain evidence="4">Okayama-7 / 130 / ATCC MYA-4618 / FGSC 9003</strain>
    </source>
</reference>
<dbReference type="GO" id="GO:0005634">
    <property type="term" value="C:nucleus"/>
    <property type="evidence" value="ECO:0007669"/>
    <property type="project" value="UniProtKB-SubCell"/>
</dbReference>
<dbReference type="InterPro" id="IPR019140">
    <property type="entry name" value="MCM_complex-bd"/>
</dbReference>
<dbReference type="PANTHER" id="PTHR13489:SF0">
    <property type="entry name" value="MINI-CHROMOSOME MAINTENANCE COMPLEX-BINDING PROTEIN"/>
    <property type="match status" value="1"/>
</dbReference>
<dbReference type="AlphaFoldDB" id="A8NG61"/>
<dbReference type="Proteomes" id="UP000001861">
    <property type="component" value="Unassembled WGS sequence"/>
</dbReference>
<name>A8NG61_COPC7</name>
<dbReference type="KEGG" id="cci:CC1G_05186"/>
<dbReference type="PANTHER" id="PTHR13489">
    <property type="entry name" value="MINI-CHROMOSOME MAINTENANCE COMPLEX-BINDING PROTEIN"/>
    <property type="match status" value="1"/>
</dbReference>
<gene>
    <name evidence="3" type="ORF">CC1G_05186</name>
</gene>
<dbReference type="GO" id="GO:0003682">
    <property type="term" value="F:chromatin binding"/>
    <property type="evidence" value="ECO:0007669"/>
    <property type="project" value="TreeGrafter"/>
</dbReference>
<keyword evidence="4" id="KW-1185">Reference proteome</keyword>
<comment type="subcellular location">
    <subcellularLocation>
        <location evidence="1">Nucleus</location>
    </subcellularLocation>
</comment>
<comment type="caution">
    <text evidence="3">The sequence shown here is derived from an EMBL/GenBank/DDBJ whole genome shotgun (WGS) entry which is preliminary data.</text>
</comment>
<accession>A8NG61</accession>
<dbReference type="STRING" id="240176.A8NG61"/>
<keyword evidence="2" id="KW-0539">Nucleus</keyword>
<dbReference type="RefSeq" id="XP_001833486.2">
    <property type="nucleotide sequence ID" value="XM_001833434.2"/>
</dbReference>